<dbReference type="NCBIfam" id="TIGR01646">
    <property type="entry name" value="vgr_GE"/>
    <property type="match status" value="1"/>
</dbReference>
<dbReference type="InterPro" id="IPR037026">
    <property type="entry name" value="Vgr_OB-fold_dom_sf"/>
</dbReference>
<evidence type="ECO:0000256" key="2">
    <source>
        <dbReference type="ARBA" id="ARBA00005558"/>
    </source>
</evidence>
<evidence type="ECO:0000256" key="4">
    <source>
        <dbReference type="SAM" id="MobiDB-lite"/>
    </source>
</evidence>
<dbReference type="SUPFAM" id="SSF69349">
    <property type="entry name" value="Phage fibre proteins"/>
    <property type="match status" value="1"/>
</dbReference>
<feature type="domain" description="Gp5/Type VI secretion system Vgr C-terminal trimerisation" evidence="6">
    <location>
        <begin position="237"/>
        <end position="344"/>
    </location>
</feature>
<dbReference type="Proteomes" id="UP000295058">
    <property type="component" value="Unassembled WGS sequence"/>
</dbReference>
<feature type="non-terminal residue" evidence="7">
    <location>
        <position position="1"/>
    </location>
</feature>
<proteinExistence type="inferred from homology"/>
<evidence type="ECO:0000313" key="8">
    <source>
        <dbReference type="Proteomes" id="UP000295058"/>
    </source>
</evidence>
<dbReference type="Pfam" id="PF22178">
    <property type="entry name" value="Gp5_trimer_C"/>
    <property type="match status" value="1"/>
</dbReference>
<gene>
    <name evidence="7" type="ORF">LY04_03609</name>
</gene>
<dbReference type="Pfam" id="PF05954">
    <property type="entry name" value="Phage_GPD"/>
    <property type="match status" value="1"/>
</dbReference>
<dbReference type="InterPro" id="IPR054030">
    <property type="entry name" value="Gp5_Vgr_C"/>
</dbReference>
<dbReference type="EMBL" id="SODO01000028">
    <property type="protein sequence ID" value="TDW53655.1"/>
    <property type="molecule type" value="Genomic_DNA"/>
</dbReference>
<feature type="compositionally biased region" description="Basic and acidic residues" evidence="4">
    <location>
        <begin position="12"/>
        <end position="25"/>
    </location>
</feature>
<evidence type="ECO:0000259" key="6">
    <source>
        <dbReference type="Pfam" id="PF22178"/>
    </source>
</evidence>
<dbReference type="InterPro" id="IPR006531">
    <property type="entry name" value="Gp5/Vgr_OB"/>
</dbReference>
<dbReference type="InterPro" id="IPR050708">
    <property type="entry name" value="T6SS_VgrG/RHS"/>
</dbReference>
<name>A0ABY2EU40_9GAMM</name>
<accession>A0ABY2EU40</accession>
<sequence>RPALPLQPHSQHLPEPDHADEQPLEDYRWPGTFLSQARGQQLTDLSLARHRHDHITVTGESDSPQLMAGHYQPLEEHPNDEHNQLWLMTELSYHGKQPQVLGELTDSQSEFHCEFNALPEASVYRPPCPPKPQVPGQQSAIVTGPEGEEIYCDEYGRVKVQFYWDREGRGDENTSTWLRVSQGWAGNGYGQFMLPRVGMEVLVSFIDGDPDRPIITGCLYNGANRVPYALPEHKTRSTFKTASSPGSDNANELRFEDKAGQEQIYLHAAKDYDQLIDHNKKTEVLNDRHTDTHGTHYGRTRGDHHHTVNGTHHSRTDGDRHEQVGGSRHTELGSQELLKAGREIHLAAGQKMVIDAGTELTLNAGGSMVKLDPSGITLLGPAINMNTGGSPGQGSGAAAVLAEMPLNVEEVAAGKVPEAKIPVANKRPAPLVNMRPDPIRQKQALLQGRSLCPICDLAKEQL</sequence>
<comment type="subcellular location">
    <subcellularLocation>
        <location evidence="1">Secreted</location>
    </subcellularLocation>
</comment>
<comment type="caution">
    <text evidence="7">The sequence shown here is derived from an EMBL/GenBank/DDBJ whole genome shotgun (WGS) entry which is preliminary data.</text>
</comment>
<feature type="domain" description="Gp5/Type VI secretion system Vgr protein OB-fold" evidence="5">
    <location>
        <begin position="154"/>
        <end position="220"/>
    </location>
</feature>
<dbReference type="PANTHER" id="PTHR32305">
    <property type="match status" value="1"/>
</dbReference>
<dbReference type="PANTHER" id="PTHR32305:SF15">
    <property type="entry name" value="PROTEIN RHSA-RELATED"/>
    <property type="match status" value="1"/>
</dbReference>
<evidence type="ECO:0000259" key="5">
    <source>
        <dbReference type="Pfam" id="PF04717"/>
    </source>
</evidence>
<keyword evidence="8" id="KW-1185">Reference proteome</keyword>
<keyword evidence="3" id="KW-0964">Secreted</keyword>
<organism evidence="7 8">
    <name type="scientific">Oceanimonas baumannii</name>
    <dbReference type="NCBI Taxonomy" id="129578"/>
    <lineage>
        <taxon>Bacteria</taxon>
        <taxon>Pseudomonadati</taxon>
        <taxon>Pseudomonadota</taxon>
        <taxon>Gammaproteobacteria</taxon>
        <taxon>Aeromonadales</taxon>
        <taxon>Aeromonadaceae</taxon>
        <taxon>Oceanimonas</taxon>
    </lineage>
</organism>
<protein>
    <submittedName>
        <fullName evidence="7">Type VI secretion system secreted protein VgrG</fullName>
    </submittedName>
</protein>
<reference evidence="7 8" key="1">
    <citation type="submission" date="2019-03" db="EMBL/GenBank/DDBJ databases">
        <title>Genomic Encyclopedia of Archaeal and Bacterial Type Strains, Phase II (KMG-II): from individual species to whole genera.</title>
        <authorList>
            <person name="Goeker M."/>
        </authorList>
    </citation>
    <scope>NUCLEOTIDE SEQUENCE [LARGE SCALE GENOMIC DNA]</scope>
    <source>
        <strain evidence="7 8">DSM 15594</strain>
    </source>
</reference>
<dbReference type="InterPro" id="IPR006533">
    <property type="entry name" value="T6SS_Vgr_RhsGE"/>
</dbReference>
<evidence type="ECO:0000256" key="3">
    <source>
        <dbReference type="ARBA" id="ARBA00022525"/>
    </source>
</evidence>
<dbReference type="SUPFAM" id="SSF69279">
    <property type="entry name" value="Phage tail proteins"/>
    <property type="match status" value="1"/>
</dbReference>
<dbReference type="InterPro" id="IPR017847">
    <property type="entry name" value="T6SS_RhsGE_Vgr_subset"/>
</dbReference>
<dbReference type="Gene3D" id="2.40.50.230">
    <property type="entry name" value="Gp5 N-terminal domain"/>
    <property type="match status" value="1"/>
</dbReference>
<feature type="region of interest" description="Disordered" evidence="4">
    <location>
        <begin position="1"/>
        <end position="25"/>
    </location>
</feature>
<dbReference type="SUPFAM" id="SSF69255">
    <property type="entry name" value="gp5 N-terminal domain-like"/>
    <property type="match status" value="1"/>
</dbReference>
<feature type="compositionally biased region" description="Basic and acidic residues" evidence="4">
    <location>
        <begin position="314"/>
        <end position="329"/>
    </location>
</feature>
<comment type="similarity">
    <text evidence="2">Belongs to the VgrG protein family.</text>
</comment>
<feature type="region of interest" description="Disordered" evidence="4">
    <location>
        <begin position="288"/>
        <end position="329"/>
    </location>
</feature>
<dbReference type="Pfam" id="PF04717">
    <property type="entry name" value="Phage_base_V"/>
    <property type="match status" value="1"/>
</dbReference>
<dbReference type="NCBIfam" id="TIGR03361">
    <property type="entry name" value="VI_Rhs_Vgr"/>
    <property type="match status" value="1"/>
</dbReference>
<evidence type="ECO:0000256" key="1">
    <source>
        <dbReference type="ARBA" id="ARBA00004613"/>
    </source>
</evidence>
<dbReference type="RefSeq" id="WP_134114025.1">
    <property type="nucleotide sequence ID" value="NZ_SODO01000028.1"/>
</dbReference>
<evidence type="ECO:0000313" key="7">
    <source>
        <dbReference type="EMBL" id="TDW53655.1"/>
    </source>
</evidence>
<dbReference type="Gene3D" id="2.30.110.50">
    <property type="match status" value="1"/>
</dbReference>